<reference evidence="2 3" key="1">
    <citation type="journal article" date="2015" name="Proc. Natl. Acad. Sci. U.S.A.">
        <title>The resurrection genome of Boea hygrometrica: A blueprint for survival of dehydration.</title>
        <authorList>
            <person name="Xiao L."/>
            <person name="Yang G."/>
            <person name="Zhang L."/>
            <person name="Yang X."/>
            <person name="Zhao S."/>
            <person name="Ji Z."/>
            <person name="Zhou Q."/>
            <person name="Hu M."/>
            <person name="Wang Y."/>
            <person name="Chen M."/>
            <person name="Xu Y."/>
            <person name="Jin H."/>
            <person name="Xiao X."/>
            <person name="Hu G."/>
            <person name="Bao F."/>
            <person name="Hu Y."/>
            <person name="Wan P."/>
            <person name="Li L."/>
            <person name="Deng X."/>
            <person name="Kuang T."/>
            <person name="Xiang C."/>
            <person name="Zhu J.K."/>
            <person name="Oliver M.J."/>
            <person name="He Y."/>
        </authorList>
    </citation>
    <scope>NUCLEOTIDE SEQUENCE [LARGE SCALE GENOMIC DNA]</scope>
    <source>
        <strain evidence="3">cv. XS01</strain>
    </source>
</reference>
<dbReference type="Proteomes" id="UP000250235">
    <property type="component" value="Unassembled WGS sequence"/>
</dbReference>
<dbReference type="EMBL" id="KV011834">
    <property type="protein sequence ID" value="KZV25810.1"/>
    <property type="molecule type" value="Genomic_DNA"/>
</dbReference>
<protein>
    <submittedName>
        <fullName evidence="2">Uncharacterized protein</fullName>
    </submittedName>
</protein>
<sequence length="278" mass="31613">MYPSATPFRPALIRPQTNLIPDPCDPLDVTYNPNKVPGRARVGQQPRRTINIRRRQARRRVGLFQAKSGIPITFLEKSTDRSTYMDITPGISWQDCKAQPAQLTFSTSAEQLAQEEEQQALAIDQQAQEEEHPAPNDEQQAQDQLAQEAEQHALEVEHHAQAGSVPSSPVKLYLGPCRLIKLSFEIRNWGITPNYAVNGYWEFMRIQFKKELKSARTTETNKKQQRSELVNYPLQWNGPELDQQGVLSAREHNSSQYEISSELAGQIELNQTGLLDHE</sequence>
<evidence type="ECO:0000313" key="3">
    <source>
        <dbReference type="Proteomes" id="UP000250235"/>
    </source>
</evidence>
<evidence type="ECO:0000313" key="2">
    <source>
        <dbReference type="EMBL" id="KZV25810.1"/>
    </source>
</evidence>
<proteinExistence type="predicted"/>
<accession>A0A2Z7AXY3</accession>
<organism evidence="2 3">
    <name type="scientific">Dorcoceras hygrometricum</name>
    <dbReference type="NCBI Taxonomy" id="472368"/>
    <lineage>
        <taxon>Eukaryota</taxon>
        <taxon>Viridiplantae</taxon>
        <taxon>Streptophyta</taxon>
        <taxon>Embryophyta</taxon>
        <taxon>Tracheophyta</taxon>
        <taxon>Spermatophyta</taxon>
        <taxon>Magnoliopsida</taxon>
        <taxon>eudicotyledons</taxon>
        <taxon>Gunneridae</taxon>
        <taxon>Pentapetalae</taxon>
        <taxon>asterids</taxon>
        <taxon>lamiids</taxon>
        <taxon>Lamiales</taxon>
        <taxon>Gesneriaceae</taxon>
        <taxon>Didymocarpoideae</taxon>
        <taxon>Trichosporeae</taxon>
        <taxon>Loxocarpinae</taxon>
        <taxon>Dorcoceras</taxon>
    </lineage>
</organism>
<feature type="region of interest" description="Disordered" evidence="1">
    <location>
        <begin position="115"/>
        <end position="148"/>
    </location>
</feature>
<name>A0A2Z7AXY3_9LAMI</name>
<dbReference type="AlphaFoldDB" id="A0A2Z7AXY3"/>
<feature type="compositionally biased region" description="Low complexity" evidence="1">
    <location>
        <begin position="137"/>
        <end position="148"/>
    </location>
</feature>
<keyword evidence="3" id="KW-1185">Reference proteome</keyword>
<gene>
    <name evidence="2" type="ORF">F511_27873</name>
</gene>
<evidence type="ECO:0000256" key="1">
    <source>
        <dbReference type="SAM" id="MobiDB-lite"/>
    </source>
</evidence>